<dbReference type="Gene3D" id="1.10.1740.10">
    <property type="match status" value="1"/>
</dbReference>
<gene>
    <name evidence="3" type="primary">rpoE_3</name>
    <name evidence="3" type="ORF">NJB1907Z4_C36860</name>
</gene>
<name>A0A9N7LRS2_9MYCO</name>
<dbReference type="InterPro" id="IPR013325">
    <property type="entry name" value="RNA_pol_sigma_r2"/>
</dbReference>
<evidence type="ECO:0000256" key="1">
    <source>
        <dbReference type="SAM" id="MobiDB-lite"/>
    </source>
</evidence>
<dbReference type="InterPro" id="IPR052704">
    <property type="entry name" value="ECF_Sigma-70_Domain"/>
</dbReference>
<keyword evidence="3" id="KW-0240">DNA-directed RNA polymerase</keyword>
<keyword evidence="3" id="KW-0804">Transcription</keyword>
<sequence>MTDPALLARFQAARPRLGALAYRMLGSLADAEDVVQEAWLRLNATTDRPQGAQELVNLDAWLTTVVARLCLNLLRDRRGRGREELVGQLPDPIVDGVAAFDPEHHAMLADAVGLAFLSCWTRWPRPSGWLSCCMTSSRSRLTRSHPSSSAHPRRRANWPAGHGAGSSARNRFPTGDLCAQREVVDAFFAAGRSGNFERLVSVLHPDVVLRGDFGPNTPRFRAQGAATVAKLARSYAGPERTVLNALVNGAAGAVISISEQASAVMGFLVRNGRIAAIDVLADPQRIATLDISGLSGPGG</sequence>
<proteinExistence type="predicted"/>
<dbReference type="EMBL" id="AP026367">
    <property type="protein sequence ID" value="BDN83471.1"/>
    <property type="molecule type" value="Genomic_DNA"/>
</dbReference>
<feature type="region of interest" description="Disordered" evidence="1">
    <location>
        <begin position="140"/>
        <end position="169"/>
    </location>
</feature>
<dbReference type="GO" id="GO:0016987">
    <property type="term" value="F:sigma factor activity"/>
    <property type="evidence" value="ECO:0007669"/>
    <property type="project" value="TreeGrafter"/>
</dbReference>
<dbReference type="GO" id="GO:0006352">
    <property type="term" value="P:DNA-templated transcription initiation"/>
    <property type="evidence" value="ECO:0007669"/>
    <property type="project" value="InterPro"/>
</dbReference>
<dbReference type="AlphaFoldDB" id="A0A9N7LRS2"/>
<keyword evidence="4" id="KW-1185">Reference proteome</keyword>
<evidence type="ECO:0000313" key="3">
    <source>
        <dbReference type="EMBL" id="BDN83471.1"/>
    </source>
</evidence>
<organism evidence="3 4">
    <name type="scientific">Mycobacterium pseudoshottsii</name>
    <dbReference type="NCBI Taxonomy" id="265949"/>
    <lineage>
        <taxon>Bacteria</taxon>
        <taxon>Bacillati</taxon>
        <taxon>Actinomycetota</taxon>
        <taxon>Actinomycetes</taxon>
        <taxon>Mycobacteriales</taxon>
        <taxon>Mycobacteriaceae</taxon>
        <taxon>Mycobacterium</taxon>
        <taxon>Mycobacterium ulcerans group</taxon>
    </lineage>
</organism>
<dbReference type="Proteomes" id="UP001058626">
    <property type="component" value="Chromosome"/>
</dbReference>
<feature type="domain" description="RNA polymerase sigma-70 region 2" evidence="2">
    <location>
        <begin position="11"/>
        <end position="78"/>
    </location>
</feature>
<dbReference type="PANTHER" id="PTHR30173">
    <property type="entry name" value="SIGMA 19 FACTOR"/>
    <property type="match status" value="1"/>
</dbReference>
<dbReference type="PANTHER" id="PTHR30173:SF43">
    <property type="entry name" value="ECF RNA POLYMERASE SIGMA FACTOR SIGI-RELATED"/>
    <property type="match status" value="1"/>
</dbReference>
<dbReference type="InterPro" id="IPR032710">
    <property type="entry name" value="NTF2-like_dom_sf"/>
</dbReference>
<protein>
    <submittedName>
        <fullName evidence="3">DNA-directed RNA polymerase sigma-70 factor</fullName>
    </submittedName>
</protein>
<reference evidence="3" key="1">
    <citation type="submission" date="2022-06" db="EMBL/GenBank/DDBJ databases">
        <title>Complete genome sequence of Mycobacterium pseudoshottsii NJB1907-Z4.</title>
        <authorList>
            <person name="Komine T."/>
            <person name="Fukano H."/>
            <person name="Wada S."/>
        </authorList>
    </citation>
    <scope>NUCLEOTIDE SEQUENCE</scope>
    <source>
        <strain evidence="3">NJB1907-Z4</strain>
    </source>
</reference>
<evidence type="ECO:0000313" key="4">
    <source>
        <dbReference type="Proteomes" id="UP001058626"/>
    </source>
</evidence>
<accession>A0A9N7LRS2</accession>
<dbReference type="InterPro" id="IPR007627">
    <property type="entry name" value="RNA_pol_sigma70_r2"/>
</dbReference>
<dbReference type="SUPFAM" id="SSF88946">
    <property type="entry name" value="Sigma2 domain of RNA polymerase sigma factors"/>
    <property type="match status" value="1"/>
</dbReference>
<dbReference type="Pfam" id="PF04542">
    <property type="entry name" value="Sigma70_r2"/>
    <property type="match status" value="1"/>
</dbReference>
<dbReference type="GO" id="GO:0000428">
    <property type="term" value="C:DNA-directed RNA polymerase complex"/>
    <property type="evidence" value="ECO:0007669"/>
    <property type="project" value="UniProtKB-KW"/>
</dbReference>
<evidence type="ECO:0000259" key="2">
    <source>
        <dbReference type="Pfam" id="PF04542"/>
    </source>
</evidence>
<dbReference type="SUPFAM" id="SSF54427">
    <property type="entry name" value="NTF2-like"/>
    <property type="match status" value="1"/>
</dbReference>
<dbReference type="Gene3D" id="3.10.450.50">
    <property type="match status" value="1"/>
</dbReference>